<sequence>MSAAAPSDDLPATDPAVCRTRARVYDLLAACLDGDVDAFVAAAERGDFARLSSSLPVDLDAEFADDYDREALSVGYDNLFVVPGAHYVPPFASAHATEPSTDYESDSAYHAAAAGGELLGEPAAAVARLYGVAGFEPTRGDGIPDHVAATFEFLGTLAAAEADRREAGAREAADALRELQRRALARLGWLDAFHERVRDEDRVEGAFAALVGVARTFAAWDARAGVGPSGADDGTAASNGTEEPPETADGPPEVTDDAP</sequence>
<dbReference type="AlphaFoldDB" id="A0A1I6HPK3"/>
<dbReference type="PANTHER" id="PTHR34227:SF1">
    <property type="entry name" value="DIMETHYL SULFOXIDE REDUCTASE CHAPERONE-RELATED"/>
    <property type="match status" value="1"/>
</dbReference>
<dbReference type="Gene3D" id="1.10.3480.10">
    <property type="entry name" value="TorD-like"/>
    <property type="match status" value="1"/>
</dbReference>
<dbReference type="EMBL" id="FOYT01000002">
    <property type="protein sequence ID" value="SFR56376.1"/>
    <property type="molecule type" value="Genomic_DNA"/>
</dbReference>
<dbReference type="InterPro" id="IPR050289">
    <property type="entry name" value="TorD/DmsD_chaperones"/>
</dbReference>
<dbReference type="PANTHER" id="PTHR34227">
    <property type="entry name" value="CHAPERONE PROTEIN YCDY"/>
    <property type="match status" value="1"/>
</dbReference>
<dbReference type="SUPFAM" id="SSF89155">
    <property type="entry name" value="TorD-like"/>
    <property type="match status" value="1"/>
</dbReference>
<dbReference type="RefSeq" id="WP_177232597.1">
    <property type="nucleotide sequence ID" value="NZ_FOYT01000002.1"/>
</dbReference>
<keyword evidence="4" id="KW-1185">Reference proteome</keyword>
<accession>A0A1I6HPK3</accession>
<feature type="region of interest" description="Disordered" evidence="2">
    <location>
        <begin position="224"/>
        <end position="259"/>
    </location>
</feature>
<evidence type="ECO:0000313" key="4">
    <source>
        <dbReference type="Proteomes" id="UP000198531"/>
    </source>
</evidence>
<dbReference type="InterPro" id="IPR020945">
    <property type="entry name" value="DMSO/NO3_reduct_chaperone"/>
</dbReference>
<organism evidence="3 4">
    <name type="scientific">Halogeometricum rufum</name>
    <dbReference type="NCBI Taxonomy" id="553469"/>
    <lineage>
        <taxon>Archaea</taxon>
        <taxon>Methanobacteriati</taxon>
        <taxon>Methanobacteriota</taxon>
        <taxon>Stenosarchaea group</taxon>
        <taxon>Halobacteria</taxon>
        <taxon>Halobacteriales</taxon>
        <taxon>Haloferacaceae</taxon>
        <taxon>Halogeometricum</taxon>
    </lineage>
</organism>
<dbReference type="Pfam" id="PF02613">
    <property type="entry name" value="Nitrate_red_del"/>
    <property type="match status" value="1"/>
</dbReference>
<protein>
    <submittedName>
        <fullName evidence="3">Chaperone TorD involved in molybdoenzyme TorA maturation</fullName>
    </submittedName>
</protein>
<name>A0A1I6HPK3_9EURY</name>
<proteinExistence type="predicted"/>
<keyword evidence="1" id="KW-0143">Chaperone</keyword>
<gene>
    <name evidence="3" type="ORF">SAMN04487947_2300</name>
</gene>
<evidence type="ECO:0000256" key="1">
    <source>
        <dbReference type="ARBA" id="ARBA00023186"/>
    </source>
</evidence>
<dbReference type="InterPro" id="IPR036411">
    <property type="entry name" value="TorD-like_sf"/>
</dbReference>
<dbReference type="Proteomes" id="UP000198531">
    <property type="component" value="Unassembled WGS sequence"/>
</dbReference>
<reference evidence="4" key="1">
    <citation type="submission" date="2016-10" db="EMBL/GenBank/DDBJ databases">
        <authorList>
            <person name="Varghese N."/>
            <person name="Submissions S."/>
        </authorList>
    </citation>
    <scope>NUCLEOTIDE SEQUENCE [LARGE SCALE GENOMIC DNA]</scope>
    <source>
        <strain evidence="4">CGMCC 1.7736</strain>
    </source>
</reference>
<evidence type="ECO:0000313" key="3">
    <source>
        <dbReference type="EMBL" id="SFR56376.1"/>
    </source>
</evidence>
<dbReference type="OrthoDB" id="205472at2157"/>
<dbReference type="STRING" id="553469.SAMN04487947_2300"/>
<evidence type="ECO:0000256" key="2">
    <source>
        <dbReference type="SAM" id="MobiDB-lite"/>
    </source>
</evidence>